<feature type="transmembrane region" description="Helical" evidence="1">
    <location>
        <begin position="6"/>
        <end position="22"/>
    </location>
</feature>
<dbReference type="EMBL" id="BDFD01000014">
    <property type="protein sequence ID" value="GAV20736.1"/>
    <property type="molecule type" value="Genomic_DNA"/>
</dbReference>
<dbReference type="PROSITE" id="PS50206">
    <property type="entry name" value="RHODANESE_3"/>
    <property type="match status" value="1"/>
</dbReference>
<feature type="domain" description="Rhodanese" evidence="2">
    <location>
        <begin position="45"/>
        <end position="133"/>
    </location>
</feature>
<dbReference type="SUPFAM" id="SSF52821">
    <property type="entry name" value="Rhodanese/Cell cycle control phosphatase"/>
    <property type="match status" value="1"/>
</dbReference>
<dbReference type="GO" id="GO:0016740">
    <property type="term" value="F:transferase activity"/>
    <property type="evidence" value="ECO:0007669"/>
    <property type="project" value="UniProtKB-KW"/>
</dbReference>
<dbReference type="SMART" id="SM00450">
    <property type="entry name" value="RHOD"/>
    <property type="match status" value="1"/>
</dbReference>
<dbReference type="OrthoDB" id="5298903at2"/>
<keyword evidence="4" id="KW-1185">Reference proteome</keyword>
<reference evidence="3 4" key="1">
    <citation type="journal article" date="2017" name="Arch. Microbiol.">
        <title>Mariprofundus micogutta sp. nov., a novel iron-oxidizing zetaproteobacterium isolated from a deep-sea hydrothermal field at the Bayonnaise knoll of the Izu-Ogasawara arc, and a description of Mariprofundales ord. nov. and Zetaproteobacteria classis nov.</title>
        <authorList>
            <person name="Makita H."/>
            <person name="Tanaka E."/>
            <person name="Mitsunobu S."/>
            <person name="Miyazaki M."/>
            <person name="Nunoura T."/>
            <person name="Uematsu K."/>
            <person name="Takaki Y."/>
            <person name="Nishi S."/>
            <person name="Shimamura S."/>
            <person name="Takai K."/>
        </authorList>
    </citation>
    <scope>NUCLEOTIDE SEQUENCE [LARGE SCALE GENOMIC DNA]</scope>
    <source>
        <strain evidence="3 4">ET2</strain>
    </source>
</reference>
<evidence type="ECO:0000259" key="2">
    <source>
        <dbReference type="PROSITE" id="PS50206"/>
    </source>
</evidence>
<dbReference type="PANTHER" id="PTHR43031:SF18">
    <property type="entry name" value="RHODANESE-RELATED SULFURTRANSFERASES"/>
    <property type="match status" value="1"/>
</dbReference>
<dbReference type="AlphaFoldDB" id="A0A1L8CP88"/>
<organism evidence="3 4">
    <name type="scientific">Mariprofundus micogutta</name>
    <dbReference type="NCBI Taxonomy" id="1921010"/>
    <lineage>
        <taxon>Bacteria</taxon>
        <taxon>Pseudomonadati</taxon>
        <taxon>Pseudomonadota</taxon>
        <taxon>Candidatius Mariprofundia</taxon>
        <taxon>Mariprofundales</taxon>
        <taxon>Mariprofundaceae</taxon>
        <taxon>Mariprofundus</taxon>
    </lineage>
</organism>
<keyword evidence="1" id="KW-0472">Membrane</keyword>
<keyword evidence="1" id="KW-1133">Transmembrane helix</keyword>
<comment type="caution">
    <text evidence="3">The sequence shown here is derived from an EMBL/GenBank/DDBJ whole genome shotgun (WGS) entry which is preliminary data.</text>
</comment>
<dbReference type="CDD" id="cd00158">
    <property type="entry name" value="RHOD"/>
    <property type="match status" value="1"/>
</dbReference>
<dbReference type="STRING" id="1921010.MMIC_P1709"/>
<dbReference type="FunFam" id="3.40.250.10:FF:000049">
    <property type="entry name" value="Phage shock protein E"/>
    <property type="match status" value="1"/>
</dbReference>
<dbReference type="InterPro" id="IPR050229">
    <property type="entry name" value="GlpE_sulfurtransferase"/>
</dbReference>
<evidence type="ECO:0000313" key="4">
    <source>
        <dbReference type="Proteomes" id="UP000231632"/>
    </source>
</evidence>
<sequence length="135" mass="14765">MQFMQQNAVYIFIIIVIAWVLWQRIIGPKMSGVKSINAASYQQMRNQPHTLVDVRQQGEWESGHAAKASHIPLGEIKQRMDEIAKDKPVVVICASGGRSSMAATALANAGYSEVYNFSGGMGAWSSANLPVSRGR</sequence>
<dbReference type="InterPro" id="IPR001763">
    <property type="entry name" value="Rhodanese-like_dom"/>
</dbReference>
<gene>
    <name evidence="3" type="ORF">MMIC_P1709</name>
</gene>
<dbReference type="InterPro" id="IPR036873">
    <property type="entry name" value="Rhodanese-like_dom_sf"/>
</dbReference>
<dbReference type="Pfam" id="PF00581">
    <property type="entry name" value="Rhodanese"/>
    <property type="match status" value="1"/>
</dbReference>
<accession>A0A1L8CP88</accession>
<keyword evidence="3" id="KW-0808">Transferase</keyword>
<dbReference type="Proteomes" id="UP000231632">
    <property type="component" value="Unassembled WGS sequence"/>
</dbReference>
<evidence type="ECO:0000256" key="1">
    <source>
        <dbReference type="SAM" id="Phobius"/>
    </source>
</evidence>
<name>A0A1L8CP88_9PROT</name>
<dbReference type="Gene3D" id="3.40.250.10">
    <property type="entry name" value="Rhodanese-like domain"/>
    <property type="match status" value="1"/>
</dbReference>
<proteinExistence type="predicted"/>
<evidence type="ECO:0000313" key="3">
    <source>
        <dbReference type="EMBL" id="GAV20736.1"/>
    </source>
</evidence>
<keyword evidence="1" id="KW-0812">Transmembrane</keyword>
<dbReference type="PANTHER" id="PTHR43031">
    <property type="entry name" value="FAD-DEPENDENT OXIDOREDUCTASE"/>
    <property type="match status" value="1"/>
</dbReference>
<protein>
    <submittedName>
        <fullName evidence="3">Thiosulfate sulfurtransferase GlpE</fullName>
    </submittedName>
</protein>